<dbReference type="InterPro" id="IPR001828">
    <property type="entry name" value="ANF_lig-bd_rcpt"/>
</dbReference>
<evidence type="ECO:0000256" key="11">
    <source>
        <dbReference type="ARBA" id="ARBA00023224"/>
    </source>
</evidence>
<dbReference type="Pfam" id="PF00003">
    <property type="entry name" value="7tm_3"/>
    <property type="match status" value="1"/>
</dbReference>
<keyword evidence="9" id="KW-0675">Receptor</keyword>
<evidence type="ECO:0000256" key="6">
    <source>
        <dbReference type="ARBA" id="ARBA00022989"/>
    </source>
</evidence>
<evidence type="ECO:0000256" key="3">
    <source>
        <dbReference type="ARBA" id="ARBA00022475"/>
    </source>
</evidence>
<keyword evidence="5" id="KW-0732">Signal</keyword>
<evidence type="ECO:0000256" key="10">
    <source>
        <dbReference type="ARBA" id="ARBA00023180"/>
    </source>
</evidence>
<keyword evidence="3" id="KW-1003">Cell membrane</keyword>
<evidence type="ECO:0000256" key="2">
    <source>
        <dbReference type="ARBA" id="ARBA00007242"/>
    </source>
</evidence>
<evidence type="ECO:0000256" key="9">
    <source>
        <dbReference type="ARBA" id="ARBA00023170"/>
    </source>
</evidence>
<dbReference type="PRINTS" id="PR00592">
    <property type="entry name" value="CASENSINGR"/>
</dbReference>
<dbReference type="CDD" id="cd15283">
    <property type="entry name" value="7tmC_V2R_pheromone"/>
    <property type="match status" value="1"/>
</dbReference>
<keyword evidence="15" id="KW-1185">Reference proteome</keyword>
<dbReference type="InterPro" id="IPR000337">
    <property type="entry name" value="GPCR_3"/>
</dbReference>
<dbReference type="InterPro" id="IPR017979">
    <property type="entry name" value="GPCR_3_CS"/>
</dbReference>
<reference evidence="14" key="1">
    <citation type="submission" date="2021-06" db="EMBL/GenBank/DDBJ databases">
        <authorList>
            <consortium name="Wellcome Sanger Institute Data Sharing"/>
        </authorList>
    </citation>
    <scope>NUCLEOTIDE SEQUENCE [LARGE SCALE GENOMIC DNA]</scope>
</reference>
<dbReference type="Gene3D" id="3.40.50.2300">
    <property type="match status" value="2"/>
</dbReference>
<feature type="transmembrane region" description="Helical" evidence="12">
    <location>
        <begin position="627"/>
        <end position="649"/>
    </location>
</feature>
<evidence type="ECO:0000256" key="12">
    <source>
        <dbReference type="SAM" id="Phobius"/>
    </source>
</evidence>
<dbReference type="Gene3D" id="2.10.50.30">
    <property type="entry name" value="GPCR, family 3, nine cysteines domain"/>
    <property type="match status" value="1"/>
</dbReference>
<gene>
    <name evidence="14" type="primary">LOC114643098</name>
</gene>
<keyword evidence="8 12" id="KW-0472">Membrane</keyword>
<dbReference type="AlphaFoldDB" id="A0A8C4SHL0"/>
<dbReference type="CDD" id="cd06364">
    <property type="entry name" value="PBP1_CaSR"/>
    <property type="match status" value="1"/>
</dbReference>
<feature type="transmembrane region" description="Helical" evidence="12">
    <location>
        <begin position="590"/>
        <end position="615"/>
    </location>
</feature>
<dbReference type="InterPro" id="IPR038550">
    <property type="entry name" value="GPCR_3_9-Cys_sf"/>
</dbReference>
<sequence length="857" mass="95388">MVLYVTTCSYSAEDPVCRIQETFDLQGLYKKGDIMLGGIFEVSFETIVPDLSFHSKPEKWNCESLDFSVFQWALTMAFAIEEINRDPTILPNITLGYRLFDNCMRLQVALRAATTLITGMDEVLTESDCKGPPPVVAIIGDPLSSHSIAISRILGLFHLPMVSYYATCSCLSNKLEYPSFFRTVPSDAFQVQAMVQLIEHYGWYWVGIIATEDDYGQYAVKSFQEEINKFGCIAFIENLPVISKRAKILQVINTIKHSTAKVIVLFSRRVDAAPLVKEITEQNITGRQWIASEAWSTATVLATEENFGAFGGTFGIAVRRGEIPGLKTFLLRINPNPVSIQNLATRFWEKMFDCKFKENLSMTNSSTLPEVKYCTGSEDVSSKQTPYTDVSESQASYNIYKGVYALAHSLNKLASCENGKGPFENKSCASITNVQPWQLMHYLKGINFTTHLGERVAFDKNGDALAIYDIVNWQRDSNGKIEIKTVGVYDKAAVTGQELTLNEGDIFWNFASGSIPESVCSKSCLPGSRKANKKGQPVCCFDCVLCTEGEISTQVDSPECFKCPPDFWSNPERNMCLMKQIEFLSYEETMGIILAASAIFGSSLSFAVLIVFVYNRHTPVVKANNSELSFLLLVSLSLCFLCSLCFIGQPSQLNCLLRHIMFGVSFVLCISCILVKTVVVIMAFKATLPGNNMMKWFGVAQQRGTVFIFTIIQSIICITWLITAPPAPSKNTKYQNAKIILECDIGSVTGFSFLLGYIGLLSLVCFVLAFLARNLPDTFNEAKFITFSMLIFCAVWLSFIPAYISSPGKYTVAVEIFAILASSFGLLMAIFAPKCYIILLKPEKNTKKVLMGRFDKN</sequence>
<dbReference type="PANTHER" id="PTHR24061">
    <property type="entry name" value="CALCIUM-SENSING RECEPTOR-RELATED"/>
    <property type="match status" value="1"/>
</dbReference>
<dbReference type="PRINTS" id="PR00248">
    <property type="entry name" value="GPCRMGR"/>
</dbReference>
<keyword evidence="6 12" id="KW-1133">Transmembrane helix</keyword>
<feature type="domain" description="G-protein coupled receptors family 3 profile" evidence="13">
    <location>
        <begin position="590"/>
        <end position="848"/>
    </location>
</feature>
<dbReference type="InterPro" id="IPR011500">
    <property type="entry name" value="GPCR_3_9-Cys_dom"/>
</dbReference>
<keyword evidence="10" id="KW-0325">Glycoprotein</keyword>
<name>A0A8C4SHL0_ERPCA</name>
<evidence type="ECO:0000313" key="15">
    <source>
        <dbReference type="Proteomes" id="UP000694620"/>
    </source>
</evidence>
<comment type="subcellular location">
    <subcellularLocation>
        <location evidence="1">Cell membrane</location>
        <topology evidence="1">Multi-pass membrane protein</topology>
    </subcellularLocation>
</comment>
<dbReference type="GO" id="GO:0004930">
    <property type="term" value="F:G protein-coupled receptor activity"/>
    <property type="evidence" value="ECO:0007669"/>
    <property type="project" value="UniProtKB-KW"/>
</dbReference>
<dbReference type="PROSITE" id="PS00981">
    <property type="entry name" value="G_PROTEIN_RECEP_F3_3"/>
    <property type="match status" value="1"/>
</dbReference>
<dbReference type="InterPro" id="IPR000068">
    <property type="entry name" value="GPCR_3_Ca_sens_rcpt-rel"/>
</dbReference>
<dbReference type="Pfam" id="PF01094">
    <property type="entry name" value="ANF_receptor"/>
    <property type="match status" value="1"/>
</dbReference>
<protein>
    <submittedName>
        <fullName evidence="14">Extracellular calcium-sensing receptor-like</fullName>
    </submittedName>
</protein>
<dbReference type="Ensembl" id="ENSECRT00000016767.1">
    <property type="protein sequence ID" value="ENSECRP00000016474.1"/>
    <property type="gene ID" value="ENSECRG00000010964.1"/>
</dbReference>
<keyword evidence="11" id="KW-0807">Transducer</keyword>
<evidence type="ECO:0000256" key="7">
    <source>
        <dbReference type="ARBA" id="ARBA00023040"/>
    </source>
</evidence>
<feature type="transmembrane region" description="Helical" evidence="12">
    <location>
        <begin position="784"/>
        <end position="804"/>
    </location>
</feature>
<feature type="transmembrane region" description="Helical" evidence="12">
    <location>
        <begin position="816"/>
        <end position="839"/>
    </location>
</feature>
<dbReference type="GeneTree" id="ENSGT00940000162782"/>
<evidence type="ECO:0000256" key="1">
    <source>
        <dbReference type="ARBA" id="ARBA00004651"/>
    </source>
</evidence>
<dbReference type="InterPro" id="IPR028082">
    <property type="entry name" value="Peripla_BP_I"/>
</dbReference>
<feature type="transmembrane region" description="Helical" evidence="12">
    <location>
        <begin position="661"/>
        <end position="684"/>
    </location>
</feature>
<reference evidence="14" key="2">
    <citation type="submission" date="2025-08" db="UniProtKB">
        <authorList>
            <consortium name="Ensembl"/>
        </authorList>
    </citation>
    <scope>IDENTIFICATION</scope>
</reference>
<evidence type="ECO:0000259" key="13">
    <source>
        <dbReference type="PROSITE" id="PS50259"/>
    </source>
</evidence>
<dbReference type="InterPro" id="IPR017978">
    <property type="entry name" value="GPCR_3_C"/>
</dbReference>
<evidence type="ECO:0000256" key="5">
    <source>
        <dbReference type="ARBA" id="ARBA00022729"/>
    </source>
</evidence>
<evidence type="ECO:0000256" key="4">
    <source>
        <dbReference type="ARBA" id="ARBA00022692"/>
    </source>
</evidence>
<dbReference type="PROSITE" id="PS50259">
    <property type="entry name" value="G_PROTEIN_RECEP_F3_4"/>
    <property type="match status" value="1"/>
</dbReference>
<dbReference type="PANTHER" id="PTHR24061:SF418">
    <property type="entry name" value="C-FAMILY ODORANT RECEPTOR OLFCQ19-RELATED"/>
    <property type="match status" value="1"/>
</dbReference>
<dbReference type="Proteomes" id="UP000694620">
    <property type="component" value="Chromosome 2"/>
</dbReference>
<dbReference type="FunFam" id="3.40.50.2300:FF:000067">
    <property type="entry name" value="Olfactory receptor C family, h1"/>
    <property type="match status" value="1"/>
</dbReference>
<feature type="transmembrane region" description="Helical" evidence="12">
    <location>
        <begin position="751"/>
        <end position="772"/>
    </location>
</feature>
<accession>A0A8C4SHL0</accession>
<organism evidence="14 15">
    <name type="scientific">Erpetoichthys calabaricus</name>
    <name type="common">Rope fish</name>
    <name type="synonym">Calamoichthys calabaricus</name>
    <dbReference type="NCBI Taxonomy" id="27687"/>
    <lineage>
        <taxon>Eukaryota</taxon>
        <taxon>Metazoa</taxon>
        <taxon>Chordata</taxon>
        <taxon>Craniata</taxon>
        <taxon>Vertebrata</taxon>
        <taxon>Euteleostomi</taxon>
        <taxon>Actinopterygii</taxon>
        <taxon>Polypteriformes</taxon>
        <taxon>Polypteridae</taxon>
        <taxon>Erpetoichthys</taxon>
    </lineage>
</organism>
<comment type="similarity">
    <text evidence="2">Belongs to the G-protein coupled receptor 3 family.</text>
</comment>
<dbReference type="GO" id="GO:0005886">
    <property type="term" value="C:plasma membrane"/>
    <property type="evidence" value="ECO:0007669"/>
    <property type="project" value="UniProtKB-SubCell"/>
</dbReference>
<evidence type="ECO:0000313" key="14">
    <source>
        <dbReference type="Ensembl" id="ENSECRP00000016474.1"/>
    </source>
</evidence>
<feature type="transmembrane region" description="Helical" evidence="12">
    <location>
        <begin position="705"/>
        <end position="723"/>
    </location>
</feature>
<proteinExistence type="inferred from homology"/>
<dbReference type="SUPFAM" id="SSF53822">
    <property type="entry name" value="Periplasmic binding protein-like I"/>
    <property type="match status" value="1"/>
</dbReference>
<dbReference type="Pfam" id="PF07562">
    <property type="entry name" value="NCD3G"/>
    <property type="match status" value="1"/>
</dbReference>
<dbReference type="FunFam" id="3.40.50.2300:FF:000016">
    <property type="entry name" value="Taste 1 receptor member 2"/>
    <property type="match status" value="1"/>
</dbReference>
<reference evidence="14" key="3">
    <citation type="submission" date="2025-09" db="UniProtKB">
        <authorList>
            <consortium name="Ensembl"/>
        </authorList>
    </citation>
    <scope>IDENTIFICATION</scope>
</reference>
<dbReference type="FunFam" id="2.10.50.30:FF:000002">
    <property type="entry name" value="Vomeronasal 2 receptor, h1"/>
    <property type="match status" value="1"/>
</dbReference>
<evidence type="ECO:0000256" key="8">
    <source>
        <dbReference type="ARBA" id="ARBA00023136"/>
    </source>
</evidence>
<keyword evidence="7" id="KW-0297">G-protein coupled receptor</keyword>
<keyword evidence="4 12" id="KW-0812">Transmembrane</keyword>